<dbReference type="Gene3D" id="3.40.50.150">
    <property type="entry name" value="Vaccinia Virus protein VP39"/>
    <property type="match status" value="1"/>
</dbReference>
<dbReference type="Pfam" id="PF07669">
    <property type="entry name" value="Eco57I"/>
    <property type="match status" value="1"/>
</dbReference>
<dbReference type="RefSeq" id="WP_322133097.1">
    <property type="nucleotide sequence ID" value="NZ_CP085036.1"/>
</dbReference>
<evidence type="ECO:0000256" key="2">
    <source>
        <dbReference type="ARBA" id="ARBA00011900"/>
    </source>
</evidence>
<keyword evidence="4 8" id="KW-0808">Transferase</keyword>
<dbReference type="PANTHER" id="PTHR33841">
    <property type="entry name" value="DNA METHYLTRANSFERASE YEEA-RELATED"/>
    <property type="match status" value="1"/>
</dbReference>
<keyword evidence="5" id="KW-0949">S-adenosyl-L-methionine</keyword>
<dbReference type="InterPro" id="IPR029063">
    <property type="entry name" value="SAM-dependent_MTases_sf"/>
</dbReference>
<comment type="catalytic activity">
    <reaction evidence="6">
        <text>a 2'-deoxyadenosine in DNA + S-adenosyl-L-methionine = an N(6)-methyl-2'-deoxyadenosine in DNA + S-adenosyl-L-homocysteine + H(+)</text>
        <dbReference type="Rhea" id="RHEA:15197"/>
        <dbReference type="Rhea" id="RHEA-COMP:12418"/>
        <dbReference type="Rhea" id="RHEA-COMP:12419"/>
        <dbReference type="ChEBI" id="CHEBI:15378"/>
        <dbReference type="ChEBI" id="CHEBI:57856"/>
        <dbReference type="ChEBI" id="CHEBI:59789"/>
        <dbReference type="ChEBI" id="CHEBI:90615"/>
        <dbReference type="ChEBI" id="CHEBI:90616"/>
        <dbReference type="EC" id="2.1.1.72"/>
    </reaction>
</comment>
<comment type="caution">
    <text evidence="8">The sequence shown here is derived from an EMBL/GenBank/DDBJ whole genome shotgun (WGS) entry which is preliminary data.</text>
</comment>
<dbReference type="PANTHER" id="PTHR33841:SF5">
    <property type="entry name" value="DNA METHYLASE (MODIFICATION METHYLASE) (METHYLTRANSFERASE)-RELATED"/>
    <property type="match status" value="1"/>
</dbReference>
<dbReference type="CDD" id="cd02440">
    <property type="entry name" value="AdoMet_MTases"/>
    <property type="match status" value="1"/>
</dbReference>
<evidence type="ECO:0000313" key="8">
    <source>
        <dbReference type="EMBL" id="MDH6180758.1"/>
    </source>
</evidence>
<dbReference type="InterPro" id="IPR050953">
    <property type="entry name" value="N4_N6_ade-DNA_methylase"/>
</dbReference>
<dbReference type="InterPro" id="IPR011639">
    <property type="entry name" value="MethylTrfase_TaqI-like_dom"/>
</dbReference>
<dbReference type="PRINTS" id="PR00507">
    <property type="entry name" value="N12N6MTFRASE"/>
</dbReference>
<evidence type="ECO:0000256" key="5">
    <source>
        <dbReference type="ARBA" id="ARBA00022691"/>
    </source>
</evidence>
<reference evidence="8 9" key="1">
    <citation type="submission" date="2023-04" db="EMBL/GenBank/DDBJ databases">
        <title>Genome Encyclopedia of Bacteria and Archaea VI: Functional Genomics of Type Strains.</title>
        <authorList>
            <person name="Whitman W."/>
        </authorList>
    </citation>
    <scope>NUCLEOTIDE SEQUENCE [LARGE SCALE GENOMIC DNA]</scope>
    <source>
        <strain evidence="8 9">SG_E_30_P1</strain>
    </source>
</reference>
<evidence type="ECO:0000256" key="6">
    <source>
        <dbReference type="ARBA" id="ARBA00047942"/>
    </source>
</evidence>
<evidence type="ECO:0000256" key="4">
    <source>
        <dbReference type="ARBA" id="ARBA00022679"/>
    </source>
</evidence>
<proteinExistence type="inferred from homology"/>
<evidence type="ECO:0000259" key="7">
    <source>
        <dbReference type="Pfam" id="PF07669"/>
    </source>
</evidence>
<dbReference type="EC" id="2.1.1.72" evidence="2"/>
<dbReference type="SUPFAM" id="SSF53335">
    <property type="entry name" value="S-adenosyl-L-methionine-dependent methyltransferases"/>
    <property type="match status" value="1"/>
</dbReference>
<comment type="similarity">
    <text evidence="1">Belongs to the N(4)/N(6)-methyltransferase family.</text>
</comment>
<organism evidence="8 9">
    <name type="scientific">Antiquaquibacter oligotrophicus</name>
    <dbReference type="NCBI Taxonomy" id="2880260"/>
    <lineage>
        <taxon>Bacteria</taxon>
        <taxon>Bacillati</taxon>
        <taxon>Actinomycetota</taxon>
        <taxon>Actinomycetes</taxon>
        <taxon>Micrococcales</taxon>
        <taxon>Microbacteriaceae</taxon>
        <taxon>Antiquaquibacter</taxon>
    </lineage>
</organism>
<accession>A0ABT6KMU6</accession>
<name>A0ABT6KMU6_9MICO</name>
<protein>
    <recommendedName>
        <fullName evidence="2">site-specific DNA-methyltransferase (adenine-specific)</fullName>
        <ecNumber evidence="2">2.1.1.72</ecNumber>
    </recommendedName>
</protein>
<evidence type="ECO:0000256" key="1">
    <source>
        <dbReference type="ARBA" id="ARBA00006594"/>
    </source>
</evidence>
<feature type="domain" description="Type II methyltransferase M.TaqI-like" evidence="7">
    <location>
        <begin position="123"/>
        <end position="218"/>
    </location>
</feature>
<dbReference type="PROSITE" id="PS00092">
    <property type="entry name" value="N6_MTASE"/>
    <property type="match status" value="1"/>
</dbReference>
<dbReference type="InterPro" id="IPR002052">
    <property type="entry name" value="DNA_methylase_N6_adenine_CS"/>
</dbReference>
<evidence type="ECO:0000256" key="3">
    <source>
        <dbReference type="ARBA" id="ARBA00022603"/>
    </source>
</evidence>
<keyword evidence="3 8" id="KW-0489">Methyltransferase</keyword>
<evidence type="ECO:0000313" key="9">
    <source>
        <dbReference type="Proteomes" id="UP001160142"/>
    </source>
</evidence>
<dbReference type="EMBL" id="JARXVQ010000001">
    <property type="protein sequence ID" value="MDH6180758.1"/>
    <property type="molecule type" value="Genomic_DNA"/>
</dbReference>
<sequence length="481" mass="52701">MSLIDRAEERRKSALAAMDPVEQAALGQYFTPHQAARIIAGLPRMPQKTAIRVLDPGAGSGILTAALIDRIRTERPEASIEVTVVEVDASLHPGLRETLSDMEELGNVSTKLVGDDFLLWAPTVKDPFDLIIQNPPYAKLSTGSPSQNFLRSIGIDVPNLYAAFLALGIRLLSDGGQQVAITPRSWMNGTYYSRFRRELVETVSIDSIHTFESRSKVFGDTGVLQEAIVVSTTRGQQTATVKVYTSHDHRDDATVRTVAYGDVVTADFIHVPATEGDAEAVAWMTRHAQHSLADLGMTVSTGRVVDFRSREMLYLDRVEGSWPMVNASHIRFGQANHPVGTKKPEWFHAASEAASKLLVPPGAYVLIKRFSAKEERRRVVAGLWQSDSPAAFDNKLNFVHQKGESLDPTVARGLAVFLNSSRLDAYFRVFSGHTQVNATDLRQMRFPSLEQLKALASAEPHAQEAIDSAVETVMTAVGLAA</sequence>
<dbReference type="GO" id="GO:0032259">
    <property type="term" value="P:methylation"/>
    <property type="evidence" value="ECO:0007669"/>
    <property type="project" value="UniProtKB-KW"/>
</dbReference>
<keyword evidence="9" id="KW-1185">Reference proteome</keyword>
<dbReference type="GO" id="GO:0009007">
    <property type="term" value="F:site-specific DNA-methyltransferase (adenine-specific) activity"/>
    <property type="evidence" value="ECO:0007669"/>
    <property type="project" value="UniProtKB-EC"/>
</dbReference>
<dbReference type="Proteomes" id="UP001160142">
    <property type="component" value="Unassembled WGS sequence"/>
</dbReference>
<gene>
    <name evidence="8" type="ORF">M2152_000940</name>
</gene>